<keyword evidence="3 7" id="KW-0472">Membrane</keyword>
<organism evidence="10 11">
    <name type="scientific">Heyndrickxia acidicola</name>
    <dbReference type="NCBI Taxonomy" id="209389"/>
    <lineage>
        <taxon>Bacteria</taxon>
        <taxon>Bacillati</taxon>
        <taxon>Bacillota</taxon>
        <taxon>Bacilli</taxon>
        <taxon>Bacillales</taxon>
        <taxon>Bacillaceae</taxon>
        <taxon>Heyndrickxia</taxon>
    </lineage>
</organism>
<feature type="transmembrane region" description="Helical" evidence="7">
    <location>
        <begin position="200"/>
        <end position="223"/>
    </location>
</feature>
<keyword evidence="7" id="KW-0812">Transmembrane</keyword>
<keyword evidence="2" id="KW-1003">Cell membrane</keyword>
<gene>
    <name evidence="10" type="ORF">P4T90_09240</name>
</gene>
<evidence type="ECO:0000313" key="10">
    <source>
        <dbReference type="EMBL" id="MED1203263.1"/>
    </source>
</evidence>
<keyword evidence="11" id="KW-1185">Reference proteome</keyword>
<dbReference type="SMART" id="SM00283">
    <property type="entry name" value="MA"/>
    <property type="match status" value="1"/>
</dbReference>
<dbReference type="CDD" id="cd11386">
    <property type="entry name" value="MCP_signal"/>
    <property type="match status" value="1"/>
</dbReference>
<feature type="domain" description="Methyl-accepting transducer" evidence="8">
    <location>
        <begin position="292"/>
        <end position="528"/>
    </location>
</feature>
<evidence type="ECO:0000256" key="6">
    <source>
        <dbReference type="PROSITE-ProRule" id="PRU00284"/>
    </source>
</evidence>
<evidence type="ECO:0000313" key="11">
    <source>
        <dbReference type="Proteomes" id="UP001341444"/>
    </source>
</evidence>
<keyword evidence="7" id="KW-1133">Transmembrane helix</keyword>
<proteinExistence type="inferred from homology"/>
<name>A0ABU6MHY5_9BACI</name>
<evidence type="ECO:0000256" key="7">
    <source>
        <dbReference type="SAM" id="Phobius"/>
    </source>
</evidence>
<dbReference type="Proteomes" id="UP001341444">
    <property type="component" value="Unassembled WGS sequence"/>
</dbReference>
<reference evidence="10 11" key="1">
    <citation type="submission" date="2023-03" db="EMBL/GenBank/DDBJ databases">
        <title>Bacillus Genome Sequencing.</title>
        <authorList>
            <person name="Dunlap C."/>
        </authorList>
    </citation>
    <scope>NUCLEOTIDE SEQUENCE [LARGE SCALE GENOMIC DNA]</scope>
    <source>
        <strain evidence="10 11">B-23453</strain>
    </source>
</reference>
<dbReference type="PANTHER" id="PTHR32089">
    <property type="entry name" value="METHYL-ACCEPTING CHEMOTAXIS PROTEIN MCPB"/>
    <property type="match status" value="1"/>
</dbReference>
<dbReference type="PROSITE" id="PS50111">
    <property type="entry name" value="CHEMOTAXIS_TRANSDUC_2"/>
    <property type="match status" value="1"/>
</dbReference>
<dbReference type="SUPFAM" id="SSF58104">
    <property type="entry name" value="Methyl-accepting chemotaxis protein (MCP) signaling domain"/>
    <property type="match status" value="1"/>
</dbReference>
<comment type="caution">
    <text evidence="10">The sequence shown here is derived from an EMBL/GenBank/DDBJ whole genome shotgun (WGS) entry which is preliminary data.</text>
</comment>
<evidence type="ECO:0000259" key="9">
    <source>
        <dbReference type="PROSITE" id="PS50885"/>
    </source>
</evidence>
<dbReference type="PANTHER" id="PTHR32089:SF112">
    <property type="entry name" value="LYSOZYME-LIKE PROTEIN-RELATED"/>
    <property type="match status" value="1"/>
</dbReference>
<dbReference type="PRINTS" id="PR00260">
    <property type="entry name" value="CHEMTRNSDUCR"/>
</dbReference>
<dbReference type="InterPro" id="IPR004089">
    <property type="entry name" value="MCPsignal_dom"/>
</dbReference>
<dbReference type="Gene3D" id="6.10.340.10">
    <property type="match status" value="1"/>
</dbReference>
<evidence type="ECO:0000256" key="1">
    <source>
        <dbReference type="ARBA" id="ARBA00004236"/>
    </source>
</evidence>
<evidence type="ECO:0000256" key="4">
    <source>
        <dbReference type="ARBA" id="ARBA00023224"/>
    </source>
</evidence>
<protein>
    <submittedName>
        <fullName evidence="10">HAMP domain-containing methyl-accepting chemotaxis protein</fullName>
    </submittedName>
</protein>
<comment type="subcellular location">
    <subcellularLocation>
        <location evidence="1">Cell membrane</location>
    </subcellularLocation>
</comment>
<dbReference type="InterPro" id="IPR004090">
    <property type="entry name" value="Chemotax_Me-accpt_rcpt"/>
</dbReference>
<dbReference type="InterPro" id="IPR003660">
    <property type="entry name" value="HAMP_dom"/>
</dbReference>
<evidence type="ECO:0000256" key="3">
    <source>
        <dbReference type="ARBA" id="ARBA00023136"/>
    </source>
</evidence>
<dbReference type="EMBL" id="JARMAB010000012">
    <property type="protein sequence ID" value="MED1203263.1"/>
    <property type="molecule type" value="Genomic_DNA"/>
</dbReference>
<keyword evidence="4 6" id="KW-0807">Transducer</keyword>
<dbReference type="RefSeq" id="WP_066269193.1">
    <property type="nucleotide sequence ID" value="NZ_JARMAB010000012.1"/>
</dbReference>
<feature type="domain" description="HAMP" evidence="9">
    <location>
        <begin position="220"/>
        <end position="273"/>
    </location>
</feature>
<evidence type="ECO:0000259" key="8">
    <source>
        <dbReference type="PROSITE" id="PS50111"/>
    </source>
</evidence>
<evidence type="ECO:0000256" key="2">
    <source>
        <dbReference type="ARBA" id="ARBA00022475"/>
    </source>
</evidence>
<evidence type="ECO:0000256" key="5">
    <source>
        <dbReference type="ARBA" id="ARBA00029447"/>
    </source>
</evidence>
<dbReference type="Gene3D" id="1.10.287.950">
    <property type="entry name" value="Methyl-accepting chemotaxis protein"/>
    <property type="match status" value="1"/>
</dbReference>
<sequence length="578" mass="61652">MAKKKKKSRSLSTKVVRIIMLLLILILANVGTSMFMSYKMNQNVNTIKNQDLTYTQMAQKANLGFLSNVDNTLFIAGTPKTTDPTIIKAAAGVITSSGQDLLNALKTIQTGHLGLNAAAKAHVEKAITDAQSFTNFTNNVGSMAQTNRDAAKHTVFETSQETDLYIPLNASLTLIKNDSEKQLRLHADQTGQFGIQGTSVIMIIGLISLVIAVAGAIAISFSIRPLRFVVDKLKEVAKGDFTGEDIQVKSNDEIGEIASVSNQLKNHLREVIQQVSLHSEQVAASSEQLTASAEQTSLATQHIAETIQELAAGTEQQAQNTQESFEFIQTISGQMKDIAENANQSTEATVTATEIAQEGRASVEEAVSQMKSIDTTAKSLTGIVTELGNHSSEIGQIVTVIQSIAEQTNLLALNAAIEAARAGEHGRGFAVVAEEVRKLAEQSSSSTKQVLELITSIQQKTQDAVKAAQETNSELAAGLKSVNLAGRAFGDIHGSVAAVSERIEKVSSSIKEIETKTDQVVTSIKTISEISASASDGTQNISASTEEQLATMIEIAESSSSLSKLSEELLESVSVFNV</sequence>
<accession>A0ABU6MHY5</accession>
<comment type="similarity">
    <text evidence="5">Belongs to the methyl-accepting chemotaxis (MCP) protein family.</text>
</comment>
<dbReference type="Pfam" id="PF00015">
    <property type="entry name" value="MCPsignal"/>
    <property type="match status" value="1"/>
</dbReference>
<dbReference type="PROSITE" id="PS50885">
    <property type="entry name" value="HAMP"/>
    <property type="match status" value="1"/>
</dbReference>
<dbReference type="CDD" id="cd06225">
    <property type="entry name" value="HAMP"/>
    <property type="match status" value="1"/>
</dbReference>